<name>A0A1V9FD94_9BACT</name>
<proteinExistence type="inferred from homology"/>
<gene>
    <name evidence="8" type="ORF">A4R26_25995</name>
</gene>
<dbReference type="PANTHER" id="PTHR33452">
    <property type="entry name" value="OXIDOREDUCTASE CATD-RELATED"/>
    <property type="match status" value="1"/>
</dbReference>
<dbReference type="GO" id="GO:0005886">
    <property type="term" value="C:plasma membrane"/>
    <property type="evidence" value="ECO:0007669"/>
    <property type="project" value="UniProtKB-SubCell"/>
</dbReference>
<feature type="transmembrane region" description="Helical" evidence="7">
    <location>
        <begin position="59"/>
        <end position="77"/>
    </location>
</feature>
<dbReference type="Proteomes" id="UP000192276">
    <property type="component" value="Unassembled WGS sequence"/>
</dbReference>
<comment type="caution">
    <text evidence="8">The sequence shown here is derived from an EMBL/GenBank/DDBJ whole genome shotgun (WGS) entry which is preliminary data.</text>
</comment>
<dbReference type="STRING" id="550983.A4R26_25995"/>
<comment type="similarity">
    <text evidence="2">Belongs to the DoxX family.</text>
</comment>
<reference evidence="9" key="1">
    <citation type="submission" date="2016-04" db="EMBL/GenBank/DDBJ databases">
        <authorList>
            <person name="Chen L."/>
            <person name="Zhuang W."/>
            <person name="Wang G."/>
        </authorList>
    </citation>
    <scope>NUCLEOTIDE SEQUENCE [LARGE SCALE GENOMIC DNA]</scope>
    <source>
        <strain evidence="9">208</strain>
    </source>
</reference>
<sequence length="143" mass="16113">MGTLQQIHRWSLAHHPRWLVVLRVALGICLFFKGIFFLANTSTLEELVRGSLVANRADWMAIFITWSHLLGGFLIIIGLLTRWAVLLQIPILMGAIVFVNTQRDAFGPFELPFAFIILLLLILFLIEGGGPVSLDNFFSKHQA</sequence>
<dbReference type="AlphaFoldDB" id="A0A1V9FD94"/>
<dbReference type="RefSeq" id="WP_165760392.1">
    <property type="nucleotide sequence ID" value="NZ_LWBP01000200.1"/>
</dbReference>
<evidence type="ECO:0000256" key="4">
    <source>
        <dbReference type="ARBA" id="ARBA00022692"/>
    </source>
</evidence>
<dbReference type="PANTHER" id="PTHR33452:SF1">
    <property type="entry name" value="INNER MEMBRANE PROTEIN YPHA-RELATED"/>
    <property type="match status" value="1"/>
</dbReference>
<evidence type="ECO:0000256" key="1">
    <source>
        <dbReference type="ARBA" id="ARBA00004651"/>
    </source>
</evidence>
<keyword evidence="9" id="KW-1185">Reference proteome</keyword>
<evidence type="ECO:0000256" key="3">
    <source>
        <dbReference type="ARBA" id="ARBA00022475"/>
    </source>
</evidence>
<dbReference type="Pfam" id="PF07681">
    <property type="entry name" value="DoxX"/>
    <property type="match status" value="1"/>
</dbReference>
<evidence type="ECO:0000313" key="9">
    <source>
        <dbReference type="Proteomes" id="UP000192276"/>
    </source>
</evidence>
<organism evidence="8 9">
    <name type="scientific">Niastella populi</name>
    <dbReference type="NCBI Taxonomy" id="550983"/>
    <lineage>
        <taxon>Bacteria</taxon>
        <taxon>Pseudomonadati</taxon>
        <taxon>Bacteroidota</taxon>
        <taxon>Chitinophagia</taxon>
        <taxon>Chitinophagales</taxon>
        <taxon>Chitinophagaceae</taxon>
        <taxon>Niastella</taxon>
    </lineage>
</organism>
<comment type="subcellular location">
    <subcellularLocation>
        <location evidence="1">Cell membrane</location>
        <topology evidence="1">Multi-pass membrane protein</topology>
    </subcellularLocation>
</comment>
<evidence type="ECO:0000256" key="5">
    <source>
        <dbReference type="ARBA" id="ARBA00022989"/>
    </source>
</evidence>
<keyword evidence="6 7" id="KW-0472">Membrane</keyword>
<accession>A0A1V9FD94</accession>
<evidence type="ECO:0008006" key="10">
    <source>
        <dbReference type="Google" id="ProtNLM"/>
    </source>
</evidence>
<dbReference type="InterPro" id="IPR051907">
    <property type="entry name" value="DoxX-like_oxidoreductase"/>
</dbReference>
<dbReference type="InterPro" id="IPR032808">
    <property type="entry name" value="DoxX"/>
</dbReference>
<evidence type="ECO:0000313" key="8">
    <source>
        <dbReference type="EMBL" id="OQP56348.1"/>
    </source>
</evidence>
<evidence type="ECO:0000256" key="7">
    <source>
        <dbReference type="SAM" id="Phobius"/>
    </source>
</evidence>
<keyword evidence="3" id="KW-1003">Cell membrane</keyword>
<keyword evidence="5 7" id="KW-1133">Transmembrane helix</keyword>
<feature type="transmembrane region" description="Helical" evidence="7">
    <location>
        <begin position="113"/>
        <end position="134"/>
    </location>
</feature>
<feature type="transmembrane region" description="Helical" evidence="7">
    <location>
        <begin position="84"/>
        <end position="101"/>
    </location>
</feature>
<feature type="transmembrane region" description="Helical" evidence="7">
    <location>
        <begin position="20"/>
        <end position="39"/>
    </location>
</feature>
<dbReference type="EMBL" id="LWBP01000200">
    <property type="protein sequence ID" value="OQP56348.1"/>
    <property type="molecule type" value="Genomic_DNA"/>
</dbReference>
<evidence type="ECO:0000256" key="6">
    <source>
        <dbReference type="ARBA" id="ARBA00023136"/>
    </source>
</evidence>
<keyword evidence="4 7" id="KW-0812">Transmembrane</keyword>
<evidence type="ECO:0000256" key="2">
    <source>
        <dbReference type="ARBA" id="ARBA00006679"/>
    </source>
</evidence>
<protein>
    <recommendedName>
        <fullName evidence="10">DoxX family protein</fullName>
    </recommendedName>
</protein>